<evidence type="ECO:0000259" key="4">
    <source>
        <dbReference type="PROSITE" id="PS50893"/>
    </source>
</evidence>
<dbReference type="Pfam" id="PF12399">
    <property type="entry name" value="BCA_ABC_TP_C"/>
    <property type="match status" value="1"/>
</dbReference>
<proteinExistence type="predicted"/>
<dbReference type="GO" id="GO:0016887">
    <property type="term" value="F:ATP hydrolysis activity"/>
    <property type="evidence" value="ECO:0007669"/>
    <property type="project" value="InterPro"/>
</dbReference>
<dbReference type="GO" id="GO:0005886">
    <property type="term" value="C:plasma membrane"/>
    <property type="evidence" value="ECO:0007669"/>
    <property type="project" value="TreeGrafter"/>
</dbReference>
<dbReference type="InterPro" id="IPR027417">
    <property type="entry name" value="P-loop_NTPase"/>
</dbReference>
<dbReference type="RefSeq" id="WP_136629988.1">
    <property type="nucleotide sequence ID" value="NZ_BGZI01000001.1"/>
</dbReference>
<gene>
    <name evidence="5" type="ORF">MSSD14B_00930</name>
</gene>
<name>A0A5M3PU00_9GAMM</name>
<dbReference type="PANTHER" id="PTHR45772:SF9">
    <property type="entry name" value="CONSERVED COMPONENT OF ABC TRANSPORTER FOR NATURAL AMINO ACIDS"/>
    <property type="match status" value="1"/>
</dbReference>
<accession>A0A5M3PU00</accession>
<dbReference type="Gene3D" id="3.40.50.300">
    <property type="entry name" value="P-loop containing nucleotide triphosphate hydrolases"/>
    <property type="match status" value="1"/>
</dbReference>
<dbReference type="InterPro" id="IPR017871">
    <property type="entry name" value="ABC_transporter-like_CS"/>
</dbReference>
<evidence type="ECO:0000313" key="5">
    <source>
        <dbReference type="EMBL" id="GBO86425.1"/>
    </source>
</evidence>
<dbReference type="PROSITE" id="PS50893">
    <property type="entry name" value="ABC_TRANSPORTER_2"/>
    <property type="match status" value="1"/>
</dbReference>
<dbReference type="PANTHER" id="PTHR45772">
    <property type="entry name" value="CONSERVED COMPONENT OF ABC TRANSPORTER FOR NATURAL AMINO ACIDS-RELATED"/>
    <property type="match status" value="1"/>
</dbReference>
<evidence type="ECO:0000256" key="1">
    <source>
        <dbReference type="ARBA" id="ARBA00022448"/>
    </source>
</evidence>
<dbReference type="InterPro" id="IPR051120">
    <property type="entry name" value="ABC_AA/LPS_Transport"/>
</dbReference>
<organism evidence="5 6">
    <name type="scientific">Marinobacter salsuginis</name>
    <dbReference type="NCBI Taxonomy" id="418719"/>
    <lineage>
        <taxon>Bacteria</taxon>
        <taxon>Pseudomonadati</taxon>
        <taxon>Pseudomonadota</taxon>
        <taxon>Gammaproteobacteria</taxon>
        <taxon>Pseudomonadales</taxon>
        <taxon>Marinobacteraceae</taxon>
        <taxon>Marinobacter</taxon>
    </lineage>
</organism>
<dbReference type="SUPFAM" id="SSF52540">
    <property type="entry name" value="P-loop containing nucleoside triphosphate hydrolases"/>
    <property type="match status" value="1"/>
</dbReference>
<evidence type="ECO:0000256" key="3">
    <source>
        <dbReference type="ARBA" id="ARBA00022840"/>
    </source>
</evidence>
<dbReference type="SMART" id="SM00382">
    <property type="entry name" value="AAA"/>
    <property type="match status" value="1"/>
</dbReference>
<dbReference type="FunFam" id="3.40.50.300:FF:000421">
    <property type="entry name" value="Branched-chain amino acid ABC transporter ATP-binding protein"/>
    <property type="match status" value="1"/>
</dbReference>
<dbReference type="InterPro" id="IPR032823">
    <property type="entry name" value="BCA_ABC_TP_C"/>
</dbReference>
<dbReference type="CDD" id="cd03219">
    <property type="entry name" value="ABC_Mj1267_LivG_branched"/>
    <property type="match status" value="1"/>
</dbReference>
<comment type="caution">
    <text evidence="5">The sequence shown here is derived from an EMBL/GenBank/DDBJ whole genome shotgun (WGS) entry which is preliminary data.</text>
</comment>
<dbReference type="InterPro" id="IPR003593">
    <property type="entry name" value="AAA+_ATPase"/>
</dbReference>
<dbReference type="Proteomes" id="UP000387223">
    <property type="component" value="Unassembled WGS sequence"/>
</dbReference>
<protein>
    <submittedName>
        <fullName evidence="5">ABC transporter ATP-binding protein</fullName>
    </submittedName>
</protein>
<dbReference type="Pfam" id="PF00005">
    <property type="entry name" value="ABC_tran"/>
    <property type="match status" value="1"/>
</dbReference>
<keyword evidence="3 5" id="KW-0067">ATP-binding</keyword>
<dbReference type="EMBL" id="BGZI01000001">
    <property type="protein sequence ID" value="GBO86425.1"/>
    <property type="molecule type" value="Genomic_DNA"/>
</dbReference>
<reference evidence="5 6" key="1">
    <citation type="journal article" date="2019" name="J. Gen. Appl. Microbiol.">
        <title>Aerobic degradation of cis-dichloroethene by the marine bacterium Marinobacter salsuginis strain 5N-3.</title>
        <authorList>
            <person name="Inoue Y."/>
            <person name="Fukunaga Y."/>
            <person name="Katsumata H."/>
            <person name="Ohji S."/>
            <person name="Hosoyama A."/>
            <person name="Mori K."/>
            <person name="Ando K."/>
        </authorList>
    </citation>
    <scope>NUCLEOTIDE SEQUENCE [LARGE SCALE GENOMIC DNA]</scope>
    <source>
        <strain evidence="5 6">NBRC 109114</strain>
    </source>
</reference>
<dbReference type="InterPro" id="IPR003439">
    <property type="entry name" value="ABC_transporter-like_ATP-bd"/>
</dbReference>
<dbReference type="GO" id="GO:0005524">
    <property type="term" value="F:ATP binding"/>
    <property type="evidence" value="ECO:0007669"/>
    <property type="project" value="UniProtKB-KW"/>
</dbReference>
<evidence type="ECO:0000313" key="6">
    <source>
        <dbReference type="Proteomes" id="UP000387223"/>
    </source>
</evidence>
<dbReference type="AlphaFoldDB" id="A0A5M3PU00"/>
<dbReference type="PROSITE" id="PS00211">
    <property type="entry name" value="ABC_TRANSPORTER_1"/>
    <property type="match status" value="1"/>
</dbReference>
<feature type="domain" description="ABC transporter" evidence="4">
    <location>
        <begin position="6"/>
        <end position="249"/>
    </location>
</feature>
<keyword evidence="1" id="KW-0813">Transport</keyword>
<evidence type="ECO:0000256" key="2">
    <source>
        <dbReference type="ARBA" id="ARBA00022741"/>
    </source>
</evidence>
<sequence>MSKPILNIDNLTKRFGGVTAVNGINLEVMPKETIAIIGPNGAGKTTFYNMVSGRMLPTEGKITLDGQDITGLPPHKISRLGVSRSFQINNIFPEMTVQENVEVVLSAYHGHSRKLFNIASRNTGIQKEAVELLARLGIDGLKDQRAEIISYGDKRLLEIAMVLATRPKLVLLDEPTAGMTPDETRRTTKLVKNLADSGDYTFLITEHDMDVVFNLADRILVMHRGEKLFAGAPEEVKSHPEVRAAYLGEEEDEVVEEANT</sequence>
<keyword evidence="2" id="KW-0547">Nucleotide-binding</keyword>